<dbReference type="PANTHER" id="PTHR31569">
    <property type="entry name" value="SWIM-TYPE DOMAIN-CONTAINING PROTEIN"/>
    <property type="match status" value="1"/>
</dbReference>
<dbReference type="InterPro" id="IPR052579">
    <property type="entry name" value="Zinc_finger_SWIM"/>
</dbReference>
<keyword evidence="3" id="KW-1185">Reference proteome</keyword>
<evidence type="ECO:0008006" key="4">
    <source>
        <dbReference type="Google" id="ProtNLM"/>
    </source>
</evidence>
<feature type="region of interest" description="Disordered" evidence="1">
    <location>
        <begin position="148"/>
        <end position="210"/>
    </location>
</feature>
<dbReference type="OrthoDB" id="1694816at2759"/>
<comment type="caution">
    <text evidence="2">The sequence shown here is derived from an EMBL/GenBank/DDBJ whole genome shotgun (WGS) entry which is preliminary data.</text>
</comment>
<dbReference type="CDD" id="cd22744">
    <property type="entry name" value="OTU"/>
    <property type="match status" value="1"/>
</dbReference>
<gene>
    <name evidence="2" type="ORF">E3N88_32067</name>
</gene>
<proteinExistence type="predicted"/>
<evidence type="ECO:0000313" key="3">
    <source>
        <dbReference type="Proteomes" id="UP000326396"/>
    </source>
</evidence>
<feature type="compositionally biased region" description="Polar residues" evidence="1">
    <location>
        <begin position="158"/>
        <end position="209"/>
    </location>
</feature>
<sequence length="440" mass="50554">MKHGFETSFIKTMGHHKIPMFNNLHGNVSHKAHDLLLDEINKIKVLRQGSMSCGHQLWTSCGLPCACRISTYENTDTIIPLSDIDIFWTKLDTRYPTLLEDEEIDVAGQMGLVTQEINSKPESVKKSLVKKILSQVFPFKSEKKTSLVQKDIRRRPTLKTQQQRGNESRQSAVVDSQESSFQLPRHSSFTPAMSNQQRPALQRSRSTSYRGKKGLETIQVDSVVASPVKPEGMNNLRRFGGYIPSMLHCYVSNIQDVMPDDKYGFRSVAVGLGFDENQWAFARQQLLQEVDTNSEAYRYVFNSIDSNLYDAVRHSINWFDIRPASEEHWMLMPYTGLVVAQRFGVIVHLISQGGCITFFPLWLAPSTIPQHNVVCLLHMPMHFFNLRLEGDYPIPTLSAVWKRYRNDAAGAWEMVYQERIQRYQSIIEANKQVYYHNETL</sequence>
<dbReference type="AlphaFoldDB" id="A0A5N6MA33"/>
<organism evidence="2 3">
    <name type="scientific">Mikania micrantha</name>
    <name type="common">bitter vine</name>
    <dbReference type="NCBI Taxonomy" id="192012"/>
    <lineage>
        <taxon>Eukaryota</taxon>
        <taxon>Viridiplantae</taxon>
        <taxon>Streptophyta</taxon>
        <taxon>Embryophyta</taxon>
        <taxon>Tracheophyta</taxon>
        <taxon>Spermatophyta</taxon>
        <taxon>Magnoliopsida</taxon>
        <taxon>eudicotyledons</taxon>
        <taxon>Gunneridae</taxon>
        <taxon>Pentapetalae</taxon>
        <taxon>asterids</taxon>
        <taxon>campanulids</taxon>
        <taxon>Asterales</taxon>
        <taxon>Asteraceae</taxon>
        <taxon>Asteroideae</taxon>
        <taxon>Heliantheae alliance</taxon>
        <taxon>Eupatorieae</taxon>
        <taxon>Mikania</taxon>
    </lineage>
</organism>
<evidence type="ECO:0000256" key="1">
    <source>
        <dbReference type="SAM" id="MobiDB-lite"/>
    </source>
</evidence>
<name>A0A5N6MA33_9ASTR</name>
<reference evidence="2 3" key="1">
    <citation type="submission" date="2019-05" db="EMBL/GenBank/DDBJ databases">
        <title>Mikania micrantha, genome provides insights into the molecular mechanism of rapid growth.</title>
        <authorList>
            <person name="Liu B."/>
        </authorList>
    </citation>
    <scope>NUCLEOTIDE SEQUENCE [LARGE SCALE GENOMIC DNA]</scope>
    <source>
        <strain evidence="2">NLD-2019</strain>
        <tissue evidence="2">Leaf</tissue>
    </source>
</reference>
<protein>
    <recommendedName>
        <fullName evidence="4">Protein FAR1-RELATED SEQUENCE</fullName>
    </recommendedName>
</protein>
<dbReference type="Proteomes" id="UP000326396">
    <property type="component" value="Linkage Group LG6"/>
</dbReference>
<dbReference type="PANTHER" id="PTHR31569:SF4">
    <property type="entry name" value="SWIM-TYPE DOMAIN-CONTAINING PROTEIN"/>
    <property type="match status" value="1"/>
</dbReference>
<evidence type="ECO:0000313" key="2">
    <source>
        <dbReference type="EMBL" id="KAD3336548.1"/>
    </source>
</evidence>
<dbReference type="EMBL" id="SZYD01000016">
    <property type="protein sequence ID" value="KAD3336548.1"/>
    <property type="molecule type" value="Genomic_DNA"/>
</dbReference>
<accession>A0A5N6MA33</accession>